<sequence length="62" mass="6609">MVGVVEEEDQVAQAHERVGAVAGTREVPAVAVHIAHHMDSHDVSVRTPSARDGPESDFLHTA</sequence>
<protein>
    <submittedName>
        <fullName evidence="2">Uncharacterized protein</fullName>
    </submittedName>
</protein>
<organism evidence="2 3">
    <name type="scientific">Streptomyces albiaxialis</name>
    <dbReference type="NCBI Taxonomy" id="329523"/>
    <lineage>
        <taxon>Bacteria</taxon>
        <taxon>Bacillati</taxon>
        <taxon>Actinomycetota</taxon>
        <taxon>Actinomycetes</taxon>
        <taxon>Kitasatosporales</taxon>
        <taxon>Streptomycetaceae</taxon>
        <taxon>Streptomyces</taxon>
    </lineage>
</organism>
<evidence type="ECO:0000313" key="2">
    <source>
        <dbReference type="EMBL" id="GAA2078606.1"/>
    </source>
</evidence>
<gene>
    <name evidence="2" type="ORF">GCM10009801_35610</name>
</gene>
<feature type="region of interest" description="Disordered" evidence="1">
    <location>
        <begin position="40"/>
        <end position="62"/>
    </location>
</feature>
<dbReference type="Proteomes" id="UP001500016">
    <property type="component" value="Unassembled WGS sequence"/>
</dbReference>
<comment type="caution">
    <text evidence="2">The sequence shown here is derived from an EMBL/GenBank/DDBJ whole genome shotgun (WGS) entry which is preliminary data.</text>
</comment>
<reference evidence="2 3" key="1">
    <citation type="journal article" date="2019" name="Int. J. Syst. Evol. Microbiol.">
        <title>The Global Catalogue of Microorganisms (GCM) 10K type strain sequencing project: providing services to taxonomists for standard genome sequencing and annotation.</title>
        <authorList>
            <consortium name="The Broad Institute Genomics Platform"/>
            <consortium name="The Broad Institute Genome Sequencing Center for Infectious Disease"/>
            <person name="Wu L."/>
            <person name="Ma J."/>
        </authorList>
    </citation>
    <scope>NUCLEOTIDE SEQUENCE [LARGE SCALE GENOMIC DNA]</scope>
    <source>
        <strain evidence="2 3">JCM 15478</strain>
    </source>
</reference>
<dbReference type="EMBL" id="BAAAPE010000008">
    <property type="protein sequence ID" value="GAA2078606.1"/>
    <property type="molecule type" value="Genomic_DNA"/>
</dbReference>
<keyword evidence="3" id="KW-1185">Reference proteome</keyword>
<accession>A0ABN2VZQ7</accession>
<name>A0ABN2VZQ7_9ACTN</name>
<feature type="compositionally biased region" description="Basic and acidic residues" evidence="1">
    <location>
        <begin position="52"/>
        <end position="62"/>
    </location>
</feature>
<evidence type="ECO:0000256" key="1">
    <source>
        <dbReference type="SAM" id="MobiDB-lite"/>
    </source>
</evidence>
<evidence type="ECO:0000313" key="3">
    <source>
        <dbReference type="Proteomes" id="UP001500016"/>
    </source>
</evidence>
<proteinExistence type="predicted"/>